<keyword evidence="1" id="KW-0472">Membrane</keyword>
<sequence>MALTIVGTVVGGRAGSAAGAVLLVAPNALAVFLTLGVGSSWTAAVHPVQSDGGSNPLAALMGGMGGADGGMGGGRQPDRTEHLRSLSAGGWPLWLAALAVTCLILLACAYRAARATPPARTLPLLPYRGPLSGHLAMAERFGAVTAVGLGLAAWLAGASGNFGVGMFGSRMGGMEAELSGSVFRTVVFGLLVGGLAGFAGSLLAGVRGIRGPR</sequence>
<feature type="transmembrane region" description="Helical" evidence="1">
    <location>
        <begin position="182"/>
        <end position="206"/>
    </location>
</feature>
<keyword evidence="3" id="KW-1185">Reference proteome</keyword>
<feature type="transmembrane region" description="Helical" evidence="1">
    <location>
        <begin position="141"/>
        <end position="162"/>
    </location>
</feature>
<feature type="transmembrane region" description="Helical" evidence="1">
    <location>
        <begin position="91"/>
        <end position="110"/>
    </location>
</feature>
<dbReference type="Proteomes" id="UP001474181">
    <property type="component" value="Unassembled WGS sequence"/>
</dbReference>
<gene>
    <name evidence="2" type="ORF">ABT404_05865</name>
</gene>
<organism evidence="2 3">
    <name type="scientific">Streptomyces hyaluromycini</name>
    <dbReference type="NCBI Taxonomy" id="1377993"/>
    <lineage>
        <taxon>Bacteria</taxon>
        <taxon>Bacillati</taxon>
        <taxon>Actinomycetota</taxon>
        <taxon>Actinomycetes</taxon>
        <taxon>Kitasatosporales</taxon>
        <taxon>Streptomycetaceae</taxon>
        <taxon>Streptomyces</taxon>
    </lineage>
</organism>
<comment type="caution">
    <text evidence="2">The sequence shown here is derived from an EMBL/GenBank/DDBJ whole genome shotgun (WGS) entry which is preliminary data.</text>
</comment>
<dbReference type="InterPro" id="IPR047724">
    <property type="entry name" value="Streptophobe"/>
</dbReference>
<dbReference type="NCBIfam" id="NF038391">
    <property type="entry name" value="streptophobe"/>
    <property type="match status" value="1"/>
</dbReference>
<dbReference type="RefSeq" id="WP_350777819.1">
    <property type="nucleotide sequence ID" value="NZ_JBEPEK010000026.1"/>
</dbReference>
<keyword evidence="1" id="KW-0812">Transmembrane</keyword>
<accession>A0ABV1WQ57</accession>
<reference evidence="2 3" key="1">
    <citation type="submission" date="2024-06" db="EMBL/GenBank/DDBJ databases">
        <title>The Natural Products Discovery Center: Release of the First 8490 Sequenced Strains for Exploring Actinobacteria Biosynthetic Diversity.</title>
        <authorList>
            <person name="Kalkreuter E."/>
            <person name="Kautsar S.A."/>
            <person name="Yang D."/>
            <person name="Bader C.D."/>
            <person name="Teijaro C.N."/>
            <person name="Fluegel L."/>
            <person name="Davis C.M."/>
            <person name="Simpson J.R."/>
            <person name="Lauterbach L."/>
            <person name="Steele A.D."/>
            <person name="Gui C."/>
            <person name="Meng S."/>
            <person name="Li G."/>
            <person name="Viehrig K."/>
            <person name="Ye F."/>
            <person name="Su P."/>
            <person name="Kiefer A.F."/>
            <person name="Nichols A."/>
            <person name="Cepeda A.J."/>
            <person name="Yan W."/>
            <person name="Fan B."/>
            <person name="Jiang Y."/>
            <person name="Adhikari A."/>
            <person name="Zheng C.-J."/>
            <person name="Schuster L."/>
            <person name="Cowan T.M."/>
            <person name="Smanski M.J."/>
            <person name="Chevrette M.G."/>
            <person name="De Carvalho L.P.S."/>
            <person name="Shen B."/>
        </authorList>
    </citation>
    <scope>NUCLEOTIDE SEQUENCE [LARGE SCALE GENOMIC DNA]</scope>
    <source>
        <strain evidence="2 3">NPDC000234</strain>
    </source>
</reference>
<evidence type="ECO:0000313" key="2">
    <source>
        <dbReference type="EMBL" id="MER7178998.1"/>
    </source>
</evidence>
<name>A0ABV1WQ57_9ACTN</name>
<evidence type="ECO:0000256" key="1">
    <source>
        <dbReference type="SAM" id="Phobius"/>
    </source>
</evidence>
<protein>
    <submittedName>
        <fullName evidence="2">Streptophobe family protein</fullName>
    </submittedName>
</protein>
<evidence type="ECO:0000313" key="3">
    <source>
        <dbReference type="Proteomes" id="UP001474181"/>
    </source>
</evidence>
<dbReference type="EMBL" id="JBEPEK010000026">
    <property type="protein sequence ID" value="MER7178998.1"/>
    <property type="molecule type" value="Genomic_DNA"/>
</dbReference>
<keyword evidence="1" id="KW-1133">Transmembrane helix</keyword>
<proteinExistence type="predicted"/>